<dbReference type="EMBL" id="BTSX01000001">
    <property type="protein sequence ID" value="GMS81845.1"/>
    <property type="molecule type" value="Genomic_DNA"/>
</dbReference>
<reference evidence="2" key="1">
    <citation type="submission" date="2023-10" db="EMBL/GenBank/DDBJ databases">
        <title>Genome assembly of Pristionchus species.</title>
        <authorList>
            <person name="Yoshida K."/>
            <person name="Sommer R.J."/>
        </authorList>
    </citation>
    <scope>NUCLEOTIDE SEQUENCE</scope>
    <source>
        <strain evidence="2">RS0144</strain>
    </source>
</reference>
<gene>
    <name evidence="2" type="ORF">PENTCL1PPCAC_4020</name>
</gene>
<dbReference type="AlphaFoldDB" id="A0AAV5SG40"/>
<name>A0AAV5SG40_9BILA</name>
<comment type="caution">
    <text evidence="2">The sequence shown here is derived from an EMBL/GenBank/DDBJ whole genome shotgun (WGS) entry which is preliminary data.</text>
</comment>
<feature type="region of interest" description="Disordered" evidence="1">
    <location>
        <begin position="39"/>
        <end position="58"/>
    </location>
</feature>
<accession>A0AAV5SG40</accession>
<evidence type="ECO:0000313" key="3">
    <source>
        <dbReference type="Proteomes" id="UP001432027"/>
    </source>
</evidence>
<organism evidence="2 3">
    <name type="scientific">Pristionchus entomophagus</name>
    <dbReference type="NCBI Taxonomy" id="358040"/>
    <lineage>
        <taxon>Eukaryota</taxon>
        <taxon>Metazoa</taxon>
        <taxon>Ecdysozoa</taxon>
        <taxon>Nematoda</taxon>
        <taxon>Chromadorea</taxon>
        <taxon>Rhabditida</taxon>
        <taxon>Rhabditina</taxon>
        <taxon>Diplogasteromorpha</taxon>
        <taxon>Diplogasteroidea</taxon>
        <taxon>Neodiplogasteridae</taxon>
        <taxon>Pristionchus</taxon>
    </lineage>
</organism>
<evidence type="ECO:0000313" key="2">
    <source>
        <dbReference type="EMBL" id="GMS81845.1"/>
    </source>
</evidence>
<sequence length="149" mass="16851">MLIPLYHSHVLWSYGLRLKRCEDNLYAFTVKSVGSHLTYKPNRDGASNQPTRLSPPSPIRASLGIENERYMEIVSIKPLANGDLTSTKFTMEDLRRWSVSDGLLMRVCIVFDLSYFSLASIIDLETKSTVSEDARRVVETILRGEKPTG</sequence>
<evidence type="ECO:0000256" key="1">
    <source>
        <dbReference type="SAM" id="MobiDB-lite"/>
    </source>
</evidence>
<dbReference type="Proteomes" id="UP001432027">
    <property type="component" value="Unassembled WGS sequence"/>
</dbReference>
<proteinExistence type="predicted"/>
<protein>
    <submittedName>
        <fullName evidence="2">Uncharacterized protein</fullName>
    </submittedName>
</protein>
<keyword evidence="3" id="KW-1185">Reference proteome</keyword>